<dbReference type="Proteomes" id="UP001363151">
    <property type="component" value="Unassembled WGS sequence"/>
</dbReference>
<dbReference type="PROSITE" id="PS50405">
    <property type="entry name" value="GST_CTER"/>
    <property type="match status" value="1"/>
</dbReference>
<reference evidence="3 4" key="1">
    <citation type="submission" date="2024-03" db="EMBL/GenBank/DDBJ databases">
        <title>Aureococcus anophagefferens CCMP1851 and Kratosvirus quantuckense: Draft genome of a second virus-susceptible host strain in the model system.</title>
        <authorList>
            <person name="Chase E."/>
            <person name="Truchon A.R."/>
            <person name="Schepens W."/>
            <person name="Wilhelm S.W."/>
        </authorList>
    </citation>
    <scope>NUCLEOTIDE SEQUENCE [LARGE SCALE GENOMIC DNA]</scope>
    <source>
        <strain evidence="3 4">CCMP1851</strain>
    </source>
</reference>
<dbReference type="InterPro" id="IPR004045">
    <property type="entry name" value="Glutathione_S-Trfase_N"/>
</dbReference>
<dbReference type="PANTHER" id="PTHR11571">
    <property type="entry name" value="GLUTATHIONE S-TRANSFERASE"/>
    <property type="match status" value="1"/>
</dbReference>
<proteinExistence type="predicted"/>
<dbReference type="EMBL" id="JBBJCI010000449">
    <property type="protein sequence ID" value="KAK7230196.1"/>
    <property type="molecule type" value="Genomic_DNA"/>
</dbReference>
<comment type="caution">
    <text evidence="3">The sequence shown here is derived from an EMBL/GenBank/DDBJ whole genome shotgun (WGS) entry which is preliminary data.</text>
</comment>
<gene>
    <name evidence="3" type="ORF">SO694_00216019</name>
</gene>
<evidence type="ECO:0000259" key="2">
    <source>
        <dbReference type="PROSITE" id="PS50405"/>
    </source>
</evidence>
<dbReference type="PANTHER" id="PTHR11571:SF150">
    <property type="entry name" value="GLUTATHIONE S-TRANSFERASE"/>
    <property type="match status" value="1"/>
</dbReference>
<protein>
    <submittedName>
        <fullName evidence="3">Glutathione S-transferase</fullName>
    </submittedName>
</protein>
<dbReference type="PROSITE" id="PS50404">
    <property type="entry name" value="GST_NTER"/>
    <property type="match status" value="1"/>
</dbReference>
<evidence type="ECO:0000259" key="1">
    <source>
        <dbReference type="PROSITE" id="PS50404"/>
    </source>
</evidence>
<dbReference type="Gene3D" id="1.20.1050.10">
    <property type="match status" value="1"/>
</dbReference>
<dbReference type="InterPro" id="IPR036249">
    <property type="entry name" value="Thioredoxin-like_sf"/>
</dbReference>
<evidence type="ECO:0000313" key="3">
    <source>
        <dbReference type="EMBL" id="KAK7230196.1"/>
    </source>
</evidence>
<feature type="domain" description="GST C-terminal" evidence="2">
    <location>
        <begin position="101"/>
        <end position="269"/>
    </location>
</feature>
<keyword evidence="4" id="KW-1185">Reference proteome</keyword>
<sequence>MSISSSSSDNEEEAAQPDAPAHALTYFSHRAALRCDLTQLLFALSDTPLKIERVLYPEFLQQKATYPGGQLPVLRHGGRAVGQSKAIARYAATLGDLYPSDAWDAAEADARADAIVDRLEDLGTIAWYLCKTDDARAAALATTLERFEVIAPEIQARLRDNFMREASPWLVGGDMSLADVACVAAMASAADVARARLDRASTLAAEGVAPYAAVAAALRARRERDASFVAGLLRGRKQLLDLYDRVDALPAARRVVKTWGEPGAYRTHF</sequence>
<dbReference type="SUPFAM" id="SSF52833">
    <property type="entry name" value="Thioredoxin-like"/>
    <property type="match status" value="1"/>
</dbReference>
<dbReference type="Gene3D" id="3.40.30.10">
    <property type="entry name" value="Glutaredoxin"/>
    <property type="match status" value="1"/>
</dbReference>
<dbReference type="InterPro" id="IPR050213">
    <property type="entry name" value="GST_superfamily"/>
</dbReference>
<accession>A0ABR1FG22</accession>
<dbReference type="InterPro" id="IPR036282">
    <property type="entry name" value="Glutathione-S-Trfase_C_sf"/>
</dbReference>
<name>A0ABR1FG22_AURAN</name>
<dbReference type="SUPFAM" id="SSF47616">
    <property type="entry name" value="GST C-terminal domain-like"/>
    <property type="match status" value="1"/>
</dbReference>
<dbReference type="InterPro" id="IPR010987">
    <property type="entry name" value="Glutathione-S-Trfase_C-like"/>
</dbReference>
<evidence type="ECO:0000313" key="4">
    <source>
        <dbReference type="Proteomes" id="UP001363151"/>
    </source>
</evidence>
<dbReference type="Pfam" id="PF02798">
    <property type="entry name" value="GST_N"/>
    <property type="match status" value="1"/>
</dbReference>
<organism evidence="3 4">
    <name type="scientific">Aureococcus anophagefferens</name>
    <name type="common">Harmful bloom alga</name>
    <dbReference type="NCBI Taxonomy" id="44056"/>
    <lineage>
        <taxon>Eukaryota</taxon>
        <taxon>Sar</taxon>
        <taxon>Stramenopiles</taxon>
        <taxon>Ochrophyta</taxon>
        <taxon>Pelagophyceae</taxon>
        <taxon>Pelagomonadales</taxon>
        <taxon>Pelagomonadaceae</taxon>
        <taxon>Aureococcus</taxon>
    </lineage>
</organism>
<feature type="domain" description="GST N-terminal" evidence="1">
    <location>
        <begin position="22"/>
        <end position="99"/>
    </location>
</feature>